<dbReference type="Pfam" id="PF02140">
    <property type="entry name" value="SUEL_Lectin"/>
    <property type="match status" value="1"/>
</dbReference>
<dbReference type="VEuPathDB" id="VectorBase:AMEM012400"/>
<keyword evidence="2" id="KW-0812">Transmembrane</keyword>
<feature type="transmembrane region" description="Helical" evidence="2">
    <location>
        <begin position="430"/>
        <end position="453"/>
    </location>
</feature>
<evidence type="ECO:0000259" key="4">
    <source>
        <dbReference type="PROSITE" id="PS50228"/>
    </source>
</evidence>
<feature type="signal peptide" evidence="3">
    <location>
        <begin position="1"/>
        <end position="21"/>
    </location>
</feature>
<evidence type="ECO:0000256" key="1">
    <source>
        <dbReference type="SAM" id="MobiDB-lite"/>
    </source>
</evidence>
<reference evidence="5" key="1">
    <citation type="submission" date="2020-05" db="UniProtKB">
        <authorList>
            <consortium name="EnsemblMetazoa"/>
        </authorList>
    </citation>
    <scope>IDENTIFICATION</scope>
    <source>
        <strain evidence="5">MAF</strain>
    </source>
</reference>
<feature type="chain" id="PRO_5008139605" description="SUEL-type lectin domain-containing protein" evidence="3">
    <location>
        <begin position="22"/>
        <end position="756"/>
    </location>
</feature>
<protein>
    <recommendedName>
        <fullName evidence="4">SUEL-type lectin domain-containing protein</fullName>
    </recommendedName>
</protein>
<keyword evidence="2" id="KW-1133">Transmembrane helix</keyword>
<sequence length="756" mass="81236">MDSKMLHVIIGFIVIVQQAAGDDLGLLSSTLRAFRTICCDDELLTLSCPIGTSISVELVQYGAKESNDTLQCAYSELDSSYYVPEPTPPALSTIDFSVPVPVNTTTVTPTATMASTEPATNDTLTTVERPKDKCTPLYVLQYSILQTVVEACQKKRRCRIQATPKNFATAPCPGIHRMVEVNHKCRPFEFRSLVSCEKDIVRLTCGQYTRIAIYSATYGRTAYESSHCSQTAASKEQTCLSEHTSLTLTEICQGRRKCTVAVESSTFGNPCPENIRVYLKVIYACVSRNVFRERYITPLEDDEQDERPYESNELYDEELTPAPNQIEGSAIGKGVSTNHNKYAGSSGESAVKAENIVTFNKDGKLRTMSFCGTLPNRLKRAADSRSLPSQINALPLVCMRCGRAAPLRPPAGTDSSAGSDYSSLLDDGHLLIVSVAVLFFCCVCLSFGALVAYKMKLFQSGNNRCIKASESTDSHSTPSSYRGPSEDFDLVECMPDTMDAMAVKAAEQPPPPQTIVQPVVASAPVAHHSTILPAFKFAEPRGGSLSQISTTMFILPNYLMAGPLPGTLSNRRPKDAQGSALQSGDNLTITLATTDIPGSSSSNNNGNTPPITSKMEAPSPVYYSQHLQPHHHHQQQQQQHVPYGVSTSCGQCTTLGWQPVSGGVIGGGTAAGPIYGGKLLPVENAPSATTSKTSHPYHRNQSLKSSAGEPEGRPDEGPAAEGGTGAADGGLRLVGPGTTLTQSHPFLWLGLKIGLM</sequence>
<dbReference type="STRING" id="30066.A0A182VC14"/>
<dbReference type="Proteomes" id="UP000075903">
    <property type="component" value="Unassembled WGS sequence"/>
</dbReference>
<evidence type="ECO:0000256" key="2">
    <source>
        <dbReference type="SAM" id="Phobius"/>
    </source>
</evidence>
<keyword evidence="3" id="KW-0732">Signal</keyword>
<feature type="region of interest" description="Disordered" evidence="1">
    <location>
        <begin position="685"/>
        <end position="737"/>
    </location>
</feature>
<organism evidence="5 6">
    <name type="scientific">Anopheles merus</name>
    <name type="common">Mosquito</name>
    <dbReference type="NCBI Taxonomy" id="30066"/>
    <lineage>
        <taxon>Eukaryota</taxon>
        <taxon>Metazoa</taxon>
        <taxon>Ecdysozoa</taxon>
        <taxon>Arthropoda</taxon>
        <taxon>Hexapoda</taxon>
        <taxon>Insecta</taxon>
        <taxon>Pterygota</taxon>
        <taxon>Neoptera</taxon>
        <taxon>Endopterygota</taxon>
        <taxon>Diptera</taxon>
        <taxon>Nematocera</taxon>
        <taxon>Culicoidea</taxon>
        <taxon>Culicidae</taxon>
        <taxon>Anophelinae</taxon>
        <taxon>Anopheles</taxon>
    </lineage>
</organism>
<dbReference type="CDD" id="cd22829">
    <property type="entry name" value="Gal_Rha_Lectin_EVA1_EVA1C_rpt2"/>
    <property type="match status" value="1"/>
</dbReference>
<dbReference type="PROSITE" id="PS50228">
    <property type="entry name" value="SUEL_LECTIN"/>
    <property type="match status" value="2"/>
</dbReference>
<proteinExistence type="predicted"/>
<evidence type="ECO:0000313" key="5">
    <source>
        <dbReference type="EnsemblMetazoa" id="AMEM012400-PA"/>
    </source>
</evidence>
<accession>A0A182VC14</accession>
<dbReference type="EnsemblMetazoa" id="AMEM012400-RA">
    <property type="protein sequence ID" value="AMEM012400-PA"/>
    <property type="gene ID" value="AMEM012400"/>
</dbReference>
<evidence type="ECO:0000256" key="3">
    <source>
        <dbReference type="SAM" id="SignalP"/>
    </source>
</evidence>
<dbReference type="PANTHER" id="PTHR46780">
    <property type="entry name" value="PROTEIN EVA-1"/>
    <property type="match status" value="1"/>
</dbReference>
<dbReference type="AlphaFoldDB" id="A0A182VC14"/>
<feature type="compositionally biased region" description="Low complexity" evidence="1">
    <location>
        <begin position="596"/>
        <end position="613"/>
    </location>
</feature>
<dbReference type="VEuPathDB" id="VectorBase:AMEM21_008107"/>
<dbReference type="GO" id="GO:0030246">
    <property type="term" value="F:carbohydrate binding"/>
    <property type="evidence" value="ECO:0007669"/>
    <property type="project" value="InterPro"/>
</dbReference>
<feature type="region of interest" description="Disordered" evidence="1">
    <location>
        <begin position="594"/>
        <end position="617"/>
    </location>
</feature>
<name>A0A182VC14_ANOME</name>
<keyword evidence="2" id="KW-0472">Membrane</keyword>
<feature type="domain" description="SUEL-type lectin" evidence="4">
    <location>
        <begin position="38"/>
        <end position="186"/>
    </location>
</feature>
<feature type="domain" description="SUEL-type lectin" evidence="4">
    <location>
        <begin position="195"/>
        <end position="286"/>
    </location>
</feature>
<keyword evidence="6" id="KW-1185">Reference proteome</keyword>
<feature type="compositionally biased region" description="Polar residues" evidence="1">
    <location>
        <begin position="686"/>
        <end position="705"/>
    </location>
</feature>
<dbReference type="InterPro" id="IPR043159">
    <property type="entry name" value="Lectin_gal-bd_sf"/>
</dbReference>
<evidence type="ECO:0000313" key="6">
    <source>
        <dbReference type="Proteomes" id="UP000075903"/>
    </source>
</evidence>
<dbReference type="InterPro" id="IPR000922">
    <property type="entry name" value="Lectin_gal-bd_dom"/>
</dbReference>
<dbReference type="Gene3D" id="2.60.120.740">
    <property type="match status" value="2"/>
</dbReference>